<dbReference type="Proteomes" id="UP000001411">
    <property type="component" value="Chromosome"/>
</dbReference>
<dbReference type="NCBIfam" id="NF040679">
    <property type="entry name" value="halocin_of_epi"/>
    <property type="match status" value="1"/>
</dbReference>
<dbReference type="GeneID" id="50018426"/>
<gene>
    <name evidence="2" type="ordered locus">SE_1469</name>
</gene>
<dbReference type="AlphaFoldDB" id="A0A0H2VGU6"/>
<evidence type="ECO:0000313" key="2">
    <source>
        <dbReference type="EMBL" id="AAO05068.1"/>
    </source>
</evidence>
<accession>A0A0H2VGU6</accession>
<dbReference type="InterPro" id="IPR031033">
    <property type="entry name" value="Halocin_C8_dom"/>
</dbReference>
<evidence type="ECO:0000313" key="3">
    <source>
        <dbReference type="Proteomes" id="UP000001411"/>
    </source>
</evidence>
<name>A0A0H2VGU6_STAES</name>
<proteinExistence type="predicted"/>
<dbReference type="KEGG" id="sep:SE_1469"/>
<dbReference type="RefSeq" id="WP_002456424.1">
    <property type="nucleotide sequence ID" value="NC_004461.1"/>
</dbReference>
<dbReference type="PATRIC" id="fig|176280.10.peg.1435"/>
<protein>
    <submittedName>
        <fullName evidence="2">Uncharacterized protein</fullName>
    </submittedName>
</protein>
<keyword evidence="1" id="KW-0732">Signal</keyword>
<feature type="signal peptide" evidence="1">
    <location>
        <begin position="1"/>
        <end position="28"/>
    </location>
</feature>
<dbReference type="NCBIfam" id="TIGR04449">
    <property type="entry name" value="halocin_C8_dom"/>
    <property type="match status" value="1"/>
</dbReference>
<organism evidence="2 3">
    <name type="scientific">Staphylococcus epidermidis (strain ATCC 12228 / FDA PCI 1200)</name>
    <dbReference type="NCBI Taxonomy" id="176280"/>
    <lineage>
        <taxon>Bacteria</taxon>
        <taxon>Bacillati</taxon>
        <taxon>Bacillota</taxon>
        <taxon>Bacilli</taxon>
        <taxon>Bacillales</taxon>
        <taxon>Staphylococcaceae</taxon>
        <taxon>Staphylococcus</taxon>
    </lineage>
</organism>
<dbReference type="eggNOG" id="ENOG50349HA">
    <property type="taxonomic scope" value="Bacteria"/>
</dbReference>
<evidence type="ECO:0000256" key="1">
    <source>
        <dbReference type="SAM" id="SignalP"/>
    </source>
</evidence>
<dbReference type="HOGENOM" id="CLU_1137482_0_0_9"/>
<feature type="chain" id="PRO_5030007277" evidence="1">
    <location>
        <begin position="29"/>
        <end position="244"/>
    </location>
</feature>
<sequence>MRKLFLSILSIIIISSFCVATGFQNVNAANNEVSKPQSNVDSKTKQNIIKKIKKSNAYKKHANSTSIDSIKDDDIIVHLDKGKNTNVYSINYVFGKKLAKMNDNLAMIELKYNEANNEVFYNHMMYSKFVKYNNKEYINMKGILNGKPYYEFNIDQKGHYYDKNFKHTSKDEIEKDSAKNLPPKERGWCEWAVGALCGTGGAAGCWATATALGITTGWGGFSLATICGLISSLGCTGATNYICK</sequence>
<dbReference type="EMBL" id="AE015929">
    <property type="protein sequence ID" value="AAO05068.1"/>
    <property type="molecule type" value="Genomic_DNA"/>
</dbReference>
<dbReference type="OrthoDB" id="2411929at2"/>
<reference evidence="2 3" key="1">
    <citation type="journal article" date="2003" name="Mol. Microbiol.">
        <title>Genome-based analysis of virulence genes in a non-biofilm-forming Staphylococcus epidermidis strain (ATCC 12228).</title>
        <authorList>
            <person name="Zhang Y.Q."/>
            <person name="Ren S.X."/>
            <person name="Li H.L."/>
            <person name="Wang Y.X."/>
            <person name="Fu G."/>
            <person name="Yang J."/>
            <person name="Qin Z.Q."/>
            <person name="Miao Y.G."/>
            <person name="Wang W.Y."/>
            <person name="Chen R.S."/>
            <person name="Shen Y."/>
            <person name="Chen Z."/>
            <person name="Yuan Z.H."/>
            <person name="Zhao G.P."/>
            <person name="Qu D."/>
            <person name="Danchin A."/>
            <person name="Wen Y.M."/>
        </authorList>
    </citation>
    <scope>NUCLEOTIDE SEQUENCE [LARGE SCALE GENOMIC DNA]</scope>
    <source>
        <strain evidence="3">ATCC 12228 / FDA PCI 1200</strain>
    </source>
</reference>